<keyword evidence="2" id="KW-1185">Reference proteome</keyword>
<dbReference type="RefSeq" id="WP_218595747.1">
    <property type="nucleotide sequence ID" value="NZ_JADQDE010000185.1"/>
</dbReference>
<dbReference type="EMBL" id="JADQDF010000001">
    <property type="protein sequence ID" value="MBW0128507.1"/>
    <property type="molecule type" value="Genomic_DNA"/>
</dbReference>
<evidence type="ECO:0008006" key="3">
    <source>
        <dbReference type="Google" id="ProtNLM"/>
    </source>
</evidence>
<protein>
    <recommendedName>
        <fullName evidence="3">Transcriptional regulator</fullName>
    </recommendedName>
</protein>
<comment type="caution">
    <text evidence="1">The sequence shown here is derived from an EMBL/GenBank/DDBJ whole genome shotgun (WGS) entry which is preliminary data.</text>
</comment>
<reference evidence="1 2" key="1">
    <citation type="submission" date="2020-11" db="EMBL/GenBank/DDBJ databases">
        <title>Pseudonocardia abyssalis sp. nov. and Pseudonocardia oceani sp. nov., description and phylogenomic analysis of two novel actinomycetes isolated from the deep Southern Ocean.</title>
        <authorList>
            <person name="Parra J."/>
        </authorList>
    </citation>
    <scope>NUCLEOTIDE SEQUENCE [LARGE SCALE GENOMIC DNA]</scope>
    <source>
        <strain evidence="2">KRD185</strain>
    </source>
</reference>
<dbReference type="Proteomes" id="UP000694300">
    <property type="component" value="Unassembled WGS sequence"/>
</dbReference>
<evidence type="ECO:0000313" key="2">
    <source>
        <dbReference type="Proteomes" id="UP000694300"/>
    </source>
</evidence>
<gene>
    <name evidence="1" type="ORF">I4I82_12530</name>
</gene>
<name>A0ABS6U8H4_9PSEU</name>
<proteinExistence type="predicted"/>
<evidence type="ECO:0000313" key="1">
    <source>
        <dbReference type="EMBL" id="MBW0128507.1"/>
    </source>
</evidence>
<sequence>MASKETAAPNRAFQSVLSQAGMSNNGLARRIREESQRRGNPLYTDHGTVGRWLNKGQQPKAETAQLIATILSRELKHAVTASALGFTSASVATPAAQLVRLDVEYPADAGAATDGLSALANADTEGSSPERMRNWDVHAAPGVITGYLFGDGEPETTAVARDDAPIDATSIRLTTAKLMELDFQLGGGHTRELLLPYFKSQVLPLFGALPRGGGRRDLFVATAELAQMLGWSAYDAGRHGAAQRYFVHALRLAREADDNLLGARLLSNLSHQANYLGAFPHAVQLARAAQAAATNRGPSSATTLAMLTAMEARALASLGDAARSAAALARAEQVMDRSNPDEDPEWIGYFDRAELAGEAAHCFRDLRRPTETGEFSMLALPPDCPPRTRAFINLVSATAVLHAGHLDEAVEGVRTAVTLAGSLKSSRYQRYVRDFVATVVKLHPRDARVANLVAFTAPVINDERSLLPDPAL</sequence>
<accession>A0ABS6U8H4</accession>
<organism evidence="1 2">
    <name type="scientific">Pseudonocardia oceani</name>
    <dbReference type="NCBI Taxonomy" id="2792013"/>
    <lineage>
        <taxon>Bacteria</taxon>
        <taxon>Bacillati</taxon>
        <taxon>Actinomycetota</taxon>
        <taxon>Actinomycetes</taxon>
        <taxon>Pseudonocardiales</taxon>
        <taxon>Pseudonocardiaceae</taxon>
        <taxon>Pseudonocardia</taxon>
    </lineage>
</organism>